<evidence type="ECO:0000259" key="1">
    <source>
        <dbReference type="Pfam" id="PF13966"/>
    </source>
</evidence>
<dbReference type="PANTHER" id="PTHR47200:SF2">
    <property type="entry name" value="THYLAKOID LUMENAL 15 KDA PROTEIN 1, CHLOROPLASTIC"/>
    <property type="match status" value="1"/>
</dbReference>
<dbReference type="SUPFAM" id="SSF141571">
    <property type="entry name" value="Pentapeptide repeat-like"/>
    <property type="match status" value="1"/>
</dbReference>
<sequence length="352" mass="38359">MTMSILGALKLSPSSLVPATAVAQPSGRISSSLHFHLANAGAAALVAASLLLADPALAFRGGGPYGQQVTRGQDLTGKDFSGQTLIKQDFKTSILRQTNFKGANLLGASFFDADLTGADLSDADLRNADFSLANVTKVNLTNANLEGALVTGNTSFKDFTDVPLRDDQRDYLCKIADGLCTDGGVRDGHHPFVWCNSAPERVRFFAWLLVRGRIQCRANLLCKGILDEHSCHCPICDNPLETPDHIMFGCEFAHRFWSMLGADADATHRVAESSTCPLPHSAPTGSATTLRLLCLWHLLKHRNGVVFNGLAPSLSLVRKNCRDDAVLWRARLPMEQRDDVDLWLTYLLPVRF</sequence>
<reference evidence="2" key="1">
    <citation type="submission" date="2023-07" db="EMBL/GenBank/DDBJ databases">
        <title>A chromosome-level genome assembly of Lolium multiflorum.</title>
        <authorList>
            <person name="Chen Y."/>
            <person name="Copetti D."/>
            <person name="Kolliker R."/>
            <person name="Studer B."/>
        </authorList>
    </citation>
    <scope>NUCLEOTIDE SEQUENCE</scope>
    <source>
        <strain evidence="2">02402/16</strain>
        <tissue evidence="2">Leaf</tissue>
    </source>
</reference>
<protein>
    <recommendedName>
        <fullName evidence="1">Reverse transcriptase zinc-binding domain-containing protein</fullName>
    </recommendedName>
</protein>
<dbReference type="AlphaFoldDB" id="A0AAD8SL86"/>
<accession>A0AAD8SL86</accession>
<dbReference type="InterPro" id="IPR001646">
    <property type="entry name" value="5peptide_repeat"/>
</dbReference>
<dbReference type="Pfam" id="PF00805">
    <property type="entry name" value="Pentapeptide"/>
    <property type="match status" value="1"/>
</dbReference>
<dbReference type="PANTHER" id="PTHR47200">
    <property type="entry name" value="THYLAKOID LUMENAL 15 KDA PROTEIN 1, CHLOROPLASTIC"/>
    <property type="match status" value="1"/>
</dbReference>
<name>A0AAD8SL86_LOLMU</name>
<dbReference type="InterPro" id="IPR026960">
    <property type="entry name" value="RVT-Znf"/>
</dbReference>
<proteinExistence type="predicted"/>
<feature type="domain" description="Reverse transcriptase zinc-binding" evidence="1">
    <location>
        <begin position="190"/>
        <end position="257"/>
    </location>
</feature>
<dbReference type="InterPro" id="IPR044213">
    <property type="entry name" value="At2g44920-like"/>
</dbReference>
<evidence type="ECO:0000313" key="3">
    <source>
        <dbReference type="Proteomes" id="UP001231189"/>
    </source>
</evidence>
<dbReference type="Pfam" id="PF13966">
    <property type="entry name" value="zf-RVT"/>
    <property type="match status" value="1"/>
</dbReference>
<organism evidence="2 3">
    <name type="scientific">Lolium multiflorum</name>
    <name type="common">Italian ryegrass</name>
    <name type="synonym">Lolium perenne subsp. multiflorum</name>
    <dbReference type="NCBI Taxonomy" id="4521"/>
    <lineage>
        <taxon>Eukaryota</taxon>
        <taxon>Viridiplantae</taxon>
        <taxon>Streptophyta</taxon>
        <taxon>Embryophyta</taxon>
        <taxon>Tracheophyta</taxon>
        <taxon>Spermatophyta</taxon>
        <taxon>Magnoliopsida</taxon>
        <taxon>Liliopsida</taxon>
        <taxon>Poales</taxon>
        <taxon>Poaceae</taxon>
        <taxon>BOP clade</taxon>
        <taxon>Pooideae</taxon>
        <taxon>Poodae</taxon>
        <taxon>Poeae</taxon>
        <taxon>Poeae Chloroplast Group 2 (Poeae type)</taxon>
        <taxon>Loliodinae</taxon>
        <taxon>Loliinae</taxon>
        <taxon>Lolium</taxon>
    </lineage>
</organism>
<dbReference type="EMBL" id="JAUUTY010000003">
    <property type="protein sequence ID" value="KAK1660388.1"/>
    <property type="molecule type" value="Genomic_DNA"/>
</dbReference>
<comment type="caution">
    <text evidence="2">The sequence shown here is derived from an EMBL/GenBank/DDBJ whole genome shotgun (WGS) entry which is preliminary data.</text>
</comment>
<keyword evidence="3" id="KW-1185">Reference proteome</keyword>
<dbReference type="Proteomes" id="UP001231189">
    <property type="component" value="Unassembled WGS sequence"/>
</dbReference>
<dbReference type="GO" id="GO:0009534">
    <property type="term" value="C:chloroplast thylakoid"/>
    <property type="evidence" value="ECO:0007669"/>
    <property type="project" value="TreeGrafter"/>
</dbReference>
<dbReference type="Gene3D" id="2.160.20.80">
    <property type="entry name" value="E3 ubiquitin-protein ligase SopA"/>
    <property type="match status" value="1"/>
</dbReference>
<evidence type="ECO:0000313" key="2">
    <source>
        <dbReference type="EMBL" id="KAK1660388.1"/>
    </source>
</evidence>
<gene>
    <name evidence="2" type="ORF">QYE76_048547</name>
</gene>